<evidence type="ECO:0000256" key="7">
    <source>
        <dbReference type="ARBA" id="ARBA00022777"/>
    </source>
</evidence>
<evidence type="ECO:0000256" key="11">
    <source>
        <dbReference type="HAMAP-Rule" id="MF_00109"/>
    </source>
</evidence>
<organism evidence="12 13">
    <name type="scientific">Diaphorobacter limosus</name>
    <dbReference type="NCBI Taxonomy" id="3036128"/>
    <lineage>
        <taxon>Bacteria</taxon>
        <taxon>Pseudomonadati</taxon>
        <taxon>Pseudomonadota</taxon>
        <taxon>Betaproteobacteria</taxon>
        <taxon>Burkholderiales</taxon>
        <taxon>Comamonadaceae</taxon>
        <taxon>Diaphorobacter</taxon>
    </lineage>
</organism>
<feature type="binding site" evidence="11">
    <location>
        <position position="120"/>
    </location>
    <ligand>
        <name>ATP</name>
        <dbReference type="ChEBI" id="CHEBI:30616"/>
    </ligand>
</feature>
<dbReference type="InterPro" id="IPR023000">
    <property type="entry name" value="Shikimate_kinase_CS"/>
</dbReference>
<comment type="pathway">
    <text evidence="1 11">Metabolic intermediate biosynthesis; chorismate biosynthesis; chorismate from D-erythrose 4-phosphate and phosphoenolpyruvate: step 5/7.</text>
</comment>
<reference evidence="12 13" key="1">
    <citation type="submission" date="2023-03" db="EMBL/GenBank/DDBJ databases">
        <title>Diaphorobacter basophil sp. nov., isolated from a sewage-treatment plant.</title>
        <authorList>
            <person name="Yang K."/>
        </authorList>
    </citation>
    <scope>NUCLEOTIDE SEQUENCE [LARGE SCALE GENOMIC DNA]</scope>
    <source>
        <strain evidence="12 13">Y-1</strain>
    </source>
</reference>
<keyword evidence="4 11" id="KW-0028">Amino-acid biosynthesis</keyword>
<dbReference type="RefSeq" id="WP_317700591.1">
    <property type="nucleotide sequence ID" value="NZ_CP136921.1"/>
</dbReference>
<keyword evidence="13" id="KW-1185">Reference proteome</keyword>
<accession>A0ABZ0IYN1</accession>
<comment type="caution">
    <text evidence="11">Lacks conserved residue(s) required for the propagation of feature annotation.</text>
</comment>
<dbReference type="Pfam" id="PF01202">
    <property type="entry name" value="SKI"/>
    <property type="match status" value="1"/>
</dbReference>
<evidence type="ECO:0000256" key="1">
    <source>
        <dbReference type="ARBA" id="ARBA00004842"/>
    </source>
</evidence>
<keyword evidence="7 11" id="KW-0418">Kinase</keyword>
<dbReference type="Gene3D" id="3.40.50.300">
    <property type="entry name" value="P-loop containing nucleotide triphosphate hydrolases"/>
    <property type="match status" value="1"/>
</dbReference>
<dbReference type="PANTHER" id="PTHR21087">
    <property type="entry name" value="SHIKIMATE KINASE"/>
    <property type="match status" value="1"/>
</dbReference>
<feature type="binding site" evidence="11">
    <location>
        <position position="139"/>
    </location>
    <ligand>
        <name>substrate</name>
    </ligand>
</feature>
<evidence type="ECO:0000313" key="13">
    <source>
        <dbReference type="Proteomes" id="UP001303211"/>
    </source>
</evidence>
<protein>
    <recommendedName>
        <fullName evidence="3 11">Shikimate kinase</fullName>
        <shortName evidence="11">SK</shortName>
        <ecNumber evidence="3 11">2.7.1.71</ecNumber>
    </recommendedName>
</protein>
<dbReference type="PANTHER" id="PTHR21087:SF16">
    <property type="entry name" value="SHIKIMATE KINASE 1, CHLOROPLASTIC"/>
    <property type="match status" value="1"/>
</dbReference>
<evidence type="ECO:0000256" key="2">
    <source>
        <dbReference type="ARBA" id="ARBA00006997"/>
    </source>
</evidence>
<feature type="binding site" evidence="11">
    <location>
        <position position="58"/>
    </location>
    <ligand>
        <name>substrate</name>
    </ligand>
</feature>
<evidence type="ECO:0000256" key="9">
    <source>
        <dbReference type="ARBA" id="ARBA00023141"/>
    </source>
</evidence>
<dbReference type="EMBL" id="CP136921">
    <property type="protein sequence ID" value="WOO31105.1"/>
    <property type="molecule type" value="Genomic_DNA"/>
</dbReference>
<keyword evidence="6 11" id="KW-0547">Nucleotide-binding</keyword>
<evidence type="ECO:0000256" key="6">
    <source>
        <dbReference type="ARBA" id="ARBA00022741"/>
    </source>
</evidence>
<comment type="subcellular location">
    <subcellularLocation>
        <location evidence="11">Cytoplasm</location>
    </subcellularLocation>
</comment>
<keyword evidence="11" id="KW-0963">Cytoplasm</keyword>
<feature type="binding site" evidence="11">
    <location>
        <begin position="12"/>
        <end position="17"/>
    </location>
    <ligand>
        <name>ATP</name>
        <dbReference type="ChEBI" id="CHEBI:30616"/>
    </ligand>
</feature>
<evidence type="ECO:0000313" key="12">
    <source>
        <dbReference type="EMBL" id="WOO31105.1"/>
    </source>
</evidence>
<keyword evidence="8 11" id="KW-0067">ATP-binding</keyword>
<dbReference type="EC" id="2.7.1.71" evidence="3 11"/>
<dbReference type="CDD" id="cd00464">
    <property type="entry name" value="SK"/>
    <property type="match status" value="1"/>
</dbReference>
<comment type="catalytic activity">
    <reaction evidence="10 11">
        <text>shikimate + ATP = 3-phosphoshikimate + ADP + H(+)</text>
        <dbReference type="Rhea" id="RHEA:13121"/>
        <dbReference type="ChEBI" id="CHEBI:15378"/>
        <dbReference type="ChEBI" id="CHEBI:30616"/>
        <dbReference type="ChEBI" id="CHEBI:36208"/>
        <dbReference type="ChEBI" id="CHEBI:145989"/>
        <dbReference type="ChEBI" id="CHEBI:456216"/>
        <dbReference type="EC" id="2.7.1.71"/>
    </reaction>
</comment>
<evidence type="ECO:0000256" key="4">
    <source>
        <dbReference type="ARBA" id="ARBA00022605"/>
    </source>
</evidence>
<comment type="cofactor">
    <cofactor evidence="11">
        <name>Mg(2+)</name>
        <dbReference type="ChEBI" id="CHEBI:18420"/>
    </cofactor>
    <text evidence="11">Binds 1 Mg(2+) ion per subunit.</text>
</comment>
<feature type="binding site" evidence="11">
    <location>
        <position position="34"/>
    </location>
    <ligand>
        <name>substrate</name>
    </ligand>
</feature>
<dbReference type="InterPro" id="IPR031322">
    <property type="entry name" value="Shikimate/glucono_kinase"/>
</dbReference>
<comment type="function">
    <text evidence="11">Catalyzes the specific phosphorylation of the 3-hydroxyl group of shikimic acid using ATP as a cosubstrate.</text>
</comment>
<dbReference type="Proteomes" id="UP001303211">
    <property type="component" value="Chromosome"/>
</dbReference>
<dbReference type="HAMAP" id="MF_00109">
    <property type="entry name" value="Shikimate_kinase"/>
    <property type="match status" value="1"/>
</dbReference>
<comment type="subunit">
    <text evidence="11">Monomer.</text>
</comment>
<keyword evidence="9 11" id="KW-0057">Aromatic amino acid biosynthesis</keyword>
<evidence type="ECO:0000256" key="10">
    <source>
        <dbReference type="ARBA" id="ARBA00048567"/>
    </source>
</evidence>
<gene>
    <name evidence="11" type="primary">aroK</name>
    <name evidence="12" type="ORF">P4826_11825</name>
</gene>
<sequence length="175" mass="19542">MQTRCALVGMPGSGKSTVGRQLARRLGLPFIDMDHLLEQRLGCSISSFFEQHGEPAFRDHETALLAELAAESGDMVLSTGGGVVLRPENRAALRQGFSHVMYLRASPDEIYKRVRHSQTRPLLQVADPQARLRELYRTRDPLYREAAHYVIETGRPTVNTLVNMIVMQLEMAPGA</sequence>
<evidence type="ECO:0000256" key="3">
    <source>
        <dbReference type="ARBA" id="ARBA00012154"/>
    </source>
</evidence>
<proteinExistence type="inferred from homology"/>
<dbReference type="SUPFAM" id="SSF52540">
    <property type="entry name" value="P-loop containing nucleoside triphosphate hydrolases"/>
    <property type="match status" value="1"/>
</dbReference>
<feature type="binding site" evidence="11">
    <location>
        <position position="16"/>
    </location>
    <ligand>
        <name>Mg(2+)</name>
        <dbReference type="ChEBI" id="CHEBI:18420"/>
    </ligand>
</feature>
<keyword evidence="11" id="KW-0460">Magnesium</keyword>
<dbReference type="PRINTS" id="PR01100">
    <property type="entry name" value="SHIKIMTKNASE"/>
</dbReference>
<dbReference type="InterPro" id="IPR000623">
    <property type="entry name" value="Shikimate_kinase/TSH1"/>
</dbReference>
<keyword evidence="11" id="KW-0479">Metal-binding</keyword>
<evidence type="ECO:0000256" key="8">
    <source>
        <dbReference type="ARBA" id="ARBA00022840"/>
    </source>
</evidence>
<dbReference type="PROSITE" id="PS01128">
    <property type="entry name" value="SHIKIMATE_KINASE"/>
    <property type="match status" value="1"/>
</dbReference>
<comment type="similarity">
    <text evidence="2 11">Belongs to the shikimate kinase family.</text>
</comment>
<feature type="binding site" evidence="11">
    <location>
        <position position="81"/>
    </location>
    <ligand>
        <name>substrate</name>
    </ligand>
</feature>
<keyword evidence="5 11" id="KW-0808">Transferase</keyword>
<dbReference type="GO" id="GO:0004765">
    <property type="term" value="F:shikimate kinase activity"/>
    <property type="evidence" value="ECO:0007669"/>
    <property type="project" value="UniProtKB-EC"/>
</dbReference>
<evidence type="ECO:0000256" key="5">
    <source>
        <dbReference type="ARBA" id="ARBA00022679"/>
    </source>
</evidence>
<dbReference type="InterPro" id="IPR027417">
    <property type="entry name" value="P-loop_NTPase"/>
</dbReference>
<name>A0ABZ0IYN1_9BURK</name>